<evidence type="ECO:0000259" key="4">
    <source>
        <dbReference type="PROSITE" id="PS51352"/>
    </source>
</evidence>
<organism evidence="5 6">
    <name type="scientific">Pedobacter albus</name>
    <dbReference type="NCBI Taxonomy" id="3113905"/>
    <lineage>
        <taxon>Bacteria</taxon>
        <taxon>Pseudomonadati</taxon>
        <taxon>Bacteroidota</taxon>
        <taxon>Sphingobacteriia</taxon>
        <taxon>Sphingobacteriales</taxon>
        <taxon>Sphingobacteriaceae</taxon>
        <taxon>Pedobacter</taxon>
    </lineage>
</organism>
<dbReference type="PANTHER" id="PTHR15337:SF11">
    <property type="entry name" value="THIOREDOXIN DOMAIN-CONTAINING PROTEIN"/>
    <property type="match status" value="1"/>
</dbReference>
<evidence type="ECO:0000256" key="2">
    <source>
        <dbReference type="ARBA" id="ARBA00023284"/>
    </source>
</evidence>
<dbReference type="PROSITE" id="PS00194">
    <property type="entry name" value="THIOREDOXIN_1"/>
    <property type="match status" value="1"/>
</dbReference>
<dbReference type="SUPFAM" id="SSF52833">
    <property type="entry name" value="Thioredoxin-like"/>
    <property type="match status" value="1"/>
</dbReference>
<feature type="signal peptide" evidence="3">
    <location>
        <begin position="1"/>
        <end position="19"/>
    </location>
</feature>
<evidence type="ECO:0000256" key="1">
    <source>
        <dbReference type="ARBA" id="ARBA00022729"/>
    </source>
</evidence>
<evidence type="ECO:0000313" key="5">
    <source>
        <dbReference type="EMBL" id="MEE1945769.1"/>
    </source>
</evidence>
<dbReference type="InterPro" id="IPR013766">
    <property type="entry name" value="Thioredoxin_domain"/>
</dbReference>
<comment type="caution">
    <text evidence="5">The sequence shown here is derived from an EMBL/GenBank/DDBJ whole genome shotgun (WGS) entry which is preliminary data.</text>
</comment>
<dbReference type="Proteomes" id="UP001336835">
    <property type="component" value="Unassembled WGS sequence"/>
</dbReference>
<dbReference type="InterPro" id="IPR051099">
    <property type="entry name" value="AGR/TXD"/>
</dbReference>
<dbReference type="EMBL" id="JAZDQT010000002">
    <property type="protein sequence ID" value="MEE1945769.1"/>
    <property type="molecule type" value="Genomic_DNA"/>
</dbReference>
<sequence length="448" mass="51025">MKEYIATLLLLSSILAVKAQENGINFLKDTKWNDALSMAKAQNKLIFVDVYTDWCGPCKTMDAEIFPLKVVGDKYNRHFINYKLDAEKGEGPALKAKYSVKTYPNYLFINGDGVLIYRSTSSMPANEFLLVADQALAEAKQPETILQLDERYPASRKDKDFMYTYLRRKTDLRSANPDLVDEYIGLLNDAEKGQLKNLQLILDNGGFLSKNLQLGIAINTLIAHKDQFPLLQQQNKESLQMIIDMAKETTLAKAIANKDEQLLKRVLDLSQGFEKDFANNRYTIGLSYYWGTKQTTKYVAEAMAFADHHLLKIPADTLDLWDQNYLKRATASAKSAQDMAQYKHTQTIRYLRLLNDLAQNIAVAAQKRELEAAKKYSDKVLKMTATDPEYYKNVWPFFVQTNAVINYKLGNKALAIDKLEAMIAQLNQPKATEYFAPLLNKMKANQKL</sequence>
<reference evidence="5 6" key="1">
    <citation type="submission" date="2024-01" db="EMBL/GenBank/DDBJ databases">
        <title>Pedobacter sp. nov., isolated from fresh soil.</title>
        <authorList>
            <person name="Le N.T.T."/>
        </authorList>
    </citation>
    <scope>NUCLEOTIDE SEQUENCE [LARGE SCALE GENOMIC DNA]</scope>
    <source>
        <strain evidence="5 6">KR3-3</strain>
    </source>
</reference>
<feature type="domain" description="Thioredoxin" evidence="4">
    <location>
        <begin position="13"/>
        <end position="137"/>
    </location>
</feature>
<dbReference type="RefSeq" id="WP_330108089.1">
    <property type="nucleotide sequence ID" value="NZ_JAZDQT010000002.1"/>
</dbReference>
<dbReference type="CDD" id="cd02947">
    <property type="entry name" value="TRX_family"/>
    <property type="match status" value="1"/>
</dbReference>
<name>A0ABU7I8R8_9SPHI</name>
<dbReference type="PANTHER" id="PTHR15337">
    <property type="entry name" value="ANTERIOR GRADIENT PROTEIN-RELATED"/>
    <property type="match status" value="1"/>
</dbReference>
<gene>
    <name evidence="5" type="ORF">VRU48_11675</name>
</gene>
<dbReference type="InterPro" id="IPR017937">
    <property type="entry name" value="Thioredoxin_CS"/>
</dbReference>
<protein>
    <submittedName>
        <fullName evidence="5">Thioredoxin family protein</fullName>
    </submittedName>
</protein>
<dbReference type="Gene3D" id="3.40.30.10">
    <property type="entry name" value="Glutaredoxin"/>
    <property type="match status" value="1"/>
</dbReference>
<proteinExistence type="predicted"/>
<keyword evidence="1 3" id="KW-0732">Signal</keyword>
<dbReference type="PROSITE" id="PS51352">
    <property type="entry name" value="THIOREDOXIN_2"/>
    <property type="match status" value="1"/>
</dbReference>
<dbReference type="Pfam" id="PF00085">
    <property type="entry name" value="Thioredoxin"/>
    <property type="match status" value="1"/>
</dbReference>
<keyword evidence="2" id="KW-0676">Redox-active center</keyword>
<dbReference type="InterPro" id="IPR036249">
    <property type="entry name" value="Thioredoxin-like_sf"/>
</dbReference>
<evidence type="ECO:0000256" key="3">
    <source>
        <dbReference type="SAM" id="SignalP"/>
    </source>
</evidence>
<evidence type="ECO:0000313" key="6">
    <source>
        <dbReference type="Proteomes" id="UP001336835"/>
    </source>
</evidence>
<accession>A0ABU7I8R8</accession>
<feature type="chain" id="PRO_5046119673" evidence="3">
    <location>
        <begin position="20"/>
        <end position="448"/>
    </location>
</feature>
<keyword evidence="6" id="KW-1185">Reference proteome</keyword>